<evidence type="ECO:0000256" key="1">
    <source>
        <dbReference type="ARBA" id="ARBA00004141"/>
    </source>
</evidence>
<dbReference type="InterPro" id="IPR007829">
    <property type="entry name" value="TM2"/>
</dbReference>
<sequence length="95" mass="10780">MSETNLPENIENEKPKYNKVIYCLLAWFFGAFGIHSFYAGRKQEGIYFLIAGIIGVLTYILLVGMVILFVEFVICVIQIIKAVQKPADEFGRISD</sequence>
<dbReference type="AlphaFoldDB" id="A0A510L6U3"/>
<accession>A0A510L6U3</accession>
<dbReference type="GO" id="GO:0016020">
    <property type="term" value="C:membrane"/>
    <property type="evidence" value="ECO:0007669"/>
    <property type="project" value="UniProtKB-SubCell"/>
</dbReference>
<evidence type="ECO:0000313" key="6">
    <source>
        <dbReference type="Proteomes" id="UP000422644"/>
    </source>
</evidence>
<evidence type="ECO:0000256" key="3">
    <source>
        <dbReference type="ARBA" id="ARBA00022989"/>
    </source>
</evidence>
<reference evidence="5 6" key="1">
    <citation type="submission" date="2019-07" db="EMBL/GenBank/DDBJ databases">
        <title>Complete Genome Sequence of Leptotrichia trevisanii Strain JMUB3870.</title>
        <authorList>
            <person name="Watanabe S."/>
            <person name="Cui L."/>
        </authorList>
    </citation>
    <scope>NUCLEOTIDE SEQUENCE [LARGE SCALE GENOMIC DNA]</scope>
    <source>
        <strain evidence="5 6">JMUB3870</strain>
    </source>
</reference>
<comment type="subcellular location">
    <subcellularLocation>
        <location evidence="1">Membrane</location>
        <topology evidence="1">Multi-pass membrane protein</topology>
    </subcellularLocation>
</comment>
<dbReference type="RefSeq" id="WP_051354388.1">
    <property type="nucleotide sequence ID" value="NZ_AP019831.1"/>
</dbReference>
<dbReference type="EMBL" id="AP019831">
    <property type="protein sequence ID" value="BBM46299.1"/>
    <property type="molecule type" value="Genomic_DNA"/>
</dbReference>
<evidence type="ECO:0000313" key="5">
    <source>
        <dbReference type="EMBL" id="BBM46299.1"/>
    </source>
</evidence>
<organism evidence="5 6">
    <name type="scientific">Leptotrichia trevisanii</name>
    <dbReference type="NCBI Taxonomy" id="109328"/>
    <lineage>
        <taxon>Bacteria</taxon>
        <taxon>Fusobacteriati</taxon>
        <taxon>Fusobacteriota</taxon>
        <taxon>Fusobacteriia</taxon>
        <taxon>Fusobacteriales</taxon>
        <taxon>Leptotrichiaceae</taxon>
        <taxon>Leptotrichia</taxon>
    </lineage>
</organism>
<keyword evidence="3" id="KW-1133">Transmembrane helix</keyword>
<evidence type="ECO:0000256" key="2">
    <source>
        <dbReference type="ARBA" id="ARBA00022692"/>
    </source>
</evidence>
<dbReference type="Pfam" id="PF05154">
    <property type="entry name" value="TM2"/>
    <property type="match status" value="1"/>
</dbReference>
<gene>
    <name evidence="5" type="ORF">JMUB3870_2436</name>
</gene>
<evidence type="ECO:0000256" key="4">
    <source>
        <dbReference type="ARBA" id="ARBA00023136"/>
    </source>
</evidence>
<keyword evidence="6" id="KW-1185">Reference proteome</keyword>
<protein>
    <submittedName>
        <fullName evidence="5">TM2 domain protein</fullName>
    </submittedName>
</protein>
<name>A0A510L6U3_9FUSO</name>
<dbReference type="Proteomes" id="UP000422644">
    <property type="component" value="Chromosome"/>
</dbReference>
<proteinExistence type="predicted"/>
<dbReference type="OrthoDB" id="9816361at2"/>
<keyword evidence="4" id="KW-0472">Membrane</keyword>
<keyword evidence="2" id="KW-0812">Transmembrane</keyword>